<feature type="transmembrane region" description="Helical" evidence="1">
    <location>
        <begin position="422"/>
        <end position="443"/>
    </location>
</feature>
<feature type="transmembrane region" description="Helical" evidence="1">
    <location>
        <begin position="283"/>
        <end position="301"/>
    </location>
</feature>
<keyword evidence="3" id="KW-1185">Reference proteome</keyword>
<dbReference type="Proteomes" id="UP000217895">
    <property type="component" value="Plasmid Plasmid1 dna"/>
</dbReference>
<evidence type="ECO:0000256" key="1">
    <source>
        <dbReference type="SAM" id="Phobius"/>
    </source>
</evidence>
<feature type="transmembrane region" description="Helical" evidence="1">
    <location>
        <begin position="254"/>
        <end position="277"/>
    </location>
</feature>
<feature type="transmembrane region" description="Helical" evidence="1">
    <location>
        <begin position="175"/>
        <end position="197"/>
    </location>
</feature>
<organism evidence="2 3">
    <name type="scientific">Leptolyngbya boryana NIES-2135</name>
    <dbReference type="NCBI Taxonomy" id="1973484"/>
    <lineage>
        <taxon>Bacteria</taxon>
        <taxon>Bacillati</taxon>
        <taxon>Cyanobacteriota</taxon>
        <taxon>Cyanophyceae</taxon>
        <taxon>Leptolyngbyales</taxon>
        <taxon>Leptolyngbyaceae</taxon>
        <taxon>Leptolyngbya group</taxon>
        <taxon>Leptolyngbya</taxon>
    </lineage>
</organism>
<accession>A0A1Z4JRN3</accession>
<dbReference type="AlphaFoldDB" id="A0A1Z4JRN3"/>
<feature type="transmembrane region" description="Helical" evidence="1">
    <location>
        <begin position="145"/>
        <end position="163"/>
    </location>
</feature>
<gene>
    <name evidence="2" type="ORF">NIES2135_62690</name>
</gene>
<feature type="transmembrane region" description="Helical" evidence="1">
    <location>
        <begin position="322"/>
        <end position="346"/>
    </location>
</feature>
<evidence type="ECO:0000313" key="3">
    <source>
        <dbReference type="Proteomes" id="UP000217895"/>
    </source>
</evidence>
<dbReference type="EMBL" id="AP018204">
    <property type="protein sequence ID" value="BAY59392.1"/>
    <property type="molecule type" value="Genomic_DNA"/>
</dbReference>
<sequence length="449" mass="47641">MKSRLRFSKFLNPASSQASSHSEITMAQLWREFLPLSLSDVTMACGDPLITTTLAHLPDARNNLAAVGIAKALAVFFESPIIMILHASNVLAPTQASRRALWQFVLVSGGGLSVLLTLLGVPIVFEAVGDRLLGVPSELSPLVRQVLLLMGGWAFAIAWRRYFQGLLIHAGHTQAVAQASLLRLGAVGLILVTGFMLKLPGAVLAGSALMLGVIVEAISVTVAAKRRGVLRPPNNEPVTRPIALPATLPQVWKFYYPLANSMLVVWGGRALLISIIARAQDSTLAIAAWSAAWGLVLVIANSTRMVQQMIIKHRGKVSDRRLLTFALTVGGVCSGVLLLMSTTAIGDQMIQSFIGSDRALVDRIKPVLLFCSGIPLLVALQNATQGFLVGEGRTGTLNLVTWIGTGALLAVATVAVQSGMGGAMAAAIAMVVAMLIEVSCLLLKRKQLI</sequence>
<evidence type="ECO:0000313" key="2">
    <source>
        <dbReference type="EMBL" id="BAY59392.1"/>
    </source>
</evidence>
<name>A0A1Z4JRN3_LEPBY</name>
<keyword evidence="2" id="KW-0614">Plasmid</keyword>
<protein>
    <submittedName>
        <fullName evidence="2">Uncharacterized protein</fullName>
    </submittedName>
</protein>
<feature type="transmembrane region" description="Helical" evidence="1">
    <location>
        <begin position="203"/>
        <end position="224"/>
    </location>
</feature>
<keyword evidence="1" id="KW-0812">Transmembrane</keyword>
<geneLocation type="plasmid" evidence="2">
    <name>plasmid1</name>
</geneLocation>
<reference evidence="2 3" key="1">
    <citation type="submission" date="2017-06" db="EMBL/GenBank/DDBJ databases">
        <title>Genome sequencing of cyanobaciteial culture collection at National Institute for Environmental Studies (NIES).</title>
        <authorList>
            <person name="Hirose Y."/>
            <person name="Shimura Y."/>
            <person name="Fujisawa T."/>
            <person name="Nakamura Y."/>
            <person name="Kawachi M."/>
        </authorList>
    </citation>
    <scope>NUCLEOTIDE SEQUENCE [LARGE SCALE GENOMIC DNA]</scope>
    <source>
        <strain evidence="2 3">NIES-2135</strain>
        <plasmid evidence="3">Plasmid Plasmid1 dna</plasmid>
    </source>
</reference>
<feature type="transmembrane region" description="Helical" evidence="1">
    <location>
        <begin position="396"/>
        <end position="416"/>
    </location>
</feature>
<feature type="transmembrane region" description="Helical" evidence="1">
    <location>
        <begin position="104"/>
        <end position="125"/>
    </location>
</feature>
<keyword evidence="1" id="KW-1133">Transmembrane helix</keyword>
<proteinExistence type="predicted"/>
<feature type="transmembrane region" description="Helical" evidence="1">
    <location>
        <begin position="366"/>
        <end position="384"/>
    </location>
</feature>
<keyword evidence="1" id="KW-0472">Membrane</keyword>